<keyword evidence="1" id="KW-0472">Membrane</keyword>
<dbReference type="AlphaFoldDB" id="A0A2Y9U299"/>
<dbReference type="RefSeq" id="WP_108901737.1">
    <property type="nucleotide sequence ID" value="NZ_CP029185.2"/>
</dbReference>
<keyword evidence="1" id="KW-0812">Transmembrane</keyword>
<accession>A0A2Y9U299</accession>
<organism evidence="2 3">
    <name type="scientific">Limnobaculum parvum</name>
    <dbReference type="NCBI Taxonomy" id="2172103"/>
    <lineage>
        <taxon>Bacteria</taxon>
        <taxon>Pseudomonadati</taxon>
        <taxon>Pseudomonadota</taxon>
        <taxon>Gammaproteobacteria</taxon>
        <taxon>Enterobacterales</taxon>
        <taxon>Budviciaceae</taxon>
        <taxon>Limnobaculum</taxon>
    </lineage>
</organism>
<feature type="transmembrane region" description="Helical" evidence="1">
    <location>
        <begin position="77"/>
        <end position="101"/>
    </location>
</feature>
<evidence type="ECO:0000313" key="2">
    <source>
        <dbReference type="EMBL" id="AWH89694.1"/>
    </source>
</evidence>
<dbReference type="OrthoDB" id="6884671at2"/>
<feature type="transmembrane region" description="Helical" evidence="1">
    <location>
        <begin position="46"/>
        <end position="65"/>
    </location>
</feature>
<protein>
    <submittedName>
        <fullName evidence="2">Uncharacterized protein</fullName>
    </submittedName>
</protein>
<keyword evidence="1" id="KW-1133">Transmembrane helix</keyword>
<feature type="transmembrane region" description="Helical" evidence="1">
    <location>
        <begin position="12"/>
        <end position="34"/>
    </location>
</feature>
<gene>
    <name evidence="2" type="ORF">HYN51_14765</name>
</gene>
<evidence type="ECO:0000313" key="3">
    <source>
        <dbReference type="Proteomes" id="UP000244908"/>
    </source>
</evidence>
<proteinExistence type="predicted"/>
<dbReference type="Proteomes" id="UP000244908">
    <property type="component" value="Chromosome"/>
</dbReference>
<evidence type="ECO:0000256" key="1">
    <source>
        <dbReference type="SAM" id="Phobius"/>
    </source>
</evidence>
<reference evidence="2 3" key="1">
    <citation type="journal article" date="2019" name="Int. J. Syst. Evol. Microbiol.">
        <title>Limnobaculum parvum gen. nov., sp. nov., isolated from a freshwater lake.</title>
        <authorList>
            <person name="Baek C."/>
            <person name="Shin S.K."/>
            <person name="Yi H."/>
        </authorList>
    </citation>
    <scope>NUCLEOTIDE SEQUENCE [LARGE SCALE GENOMIC DNA]</scope>
    <source>
        <strain evidence="2 3">HYN0051</strain>
    </source>
</reference>
<dbReference type="EMBL" id="CP029185">
    <property type="protein sequence ID" value="AWH89694.1"/>
    <property type="molecule type" value="Genomic_DNA"/>
</dbReference>
<keyword evidence="3" id="KW-1185">Reference proteome</keyword>
<sequence>MVNRARKKLIKYMILAVVISSLLLAVNWYLLWSASISNRTVLIPEFPFFTITLIVSAIFGIIFLLCKQFKRTIKERLVIFLFGTCISLVVCSNLFDVYVYLFPEKTISYITEYKVSYLGPRRGKFGRCEAGLRIKEQYTGRWIEFCSSKEALKPGEQRKQGMNGVFVVAKVNKLGAYIVQYEFTDG</sequence>
<dbReference type="KEGG" id="lpv:HYN51_14765"/>
<name>A0A2Y9U299_9GAMM</name>